<name>A0ABD4ZC59_GARVA</name>
<reference evidence="1 2" key="1">
    <citation type="submission" date="2023-05" db="EMBL/GenBank/DDBJ databases">
        <title>Cataloging the Phylogenetic Diversity of Human Bladder Bacteria.</title>
        <authorList>
            <person name="Du J."/>
        </authorList>
    </citation>
    <scope>NUCLEOTIDE SEQUENCE [LARGE SCALE GENOMIC DNA]</scope>
    <source>
        <strain evidence="1 2">UMB9230</strain>
    </source>
</reference>
<comment type="caution">
    <text evidence="1">The sequence shown here is derived from an EMBL/GenBank/DDBJ whole genome shotgun (WGS) entry which is preliminary data.</text>
</comment>
<gene>
    <name evidence="1" type="ORF">QP177_07330</name>
</gene>
<evidence type="ECO:0000313" key="2">
    <source>
        <dbReference type="Proteomes" id="UP001240561"/>
    </source>
</evidence>
<proteinExistence type="predicted"/>
<sequence>GAGAKFDVVYIGTILHYESVLSRTLKNPLWTRARFKALISWPHNMSLWDKWEEILRNNDEDGQVLAQAYYREHQAEMDEGAVVSW</sequence>
<feature type="non-terminal residue" evidence="1">
    <location>
        <position position="1"/>
    </location>
</feature>
<organism evidence="1 2">
    <name type="scientific">Gardnerella vaginalis</name>
    <dbReference type="NCBI Taxonomy" id="2702"/>
    <lineage>
        <taxon>Bacteria</taxon>
        <taxon>Bacillati</taxon>
        <taxon>Actinomycetota</taxon>
        <taxon>Actinomycetes</taxon>
        <taxon>Bifidobacteriales</taxon>
        <taxon>Bifidobacteriaceae</taxon>
        <taxon>Gardnerella</taxon>
    </lineage>
</organism>
<accession>A0ABD4ZC59</accession>
<protein>
    <submittedName>
        <fullName evidence="1">Uncharacterized protein</fullName>
    </submittedName>
</protein>
<dbReference type="Proteomes" id="UP001240561">
    <property type="component" value="Unassembled WGS sequence"/>
</dbReference>
<dbReference type="EMBL" id="JASOGJ010000133">
    <property type="protein sequence ID" value="MDK6696357.1"/>
    <property type="molecule type" value="Genomic_DNA"/>
</dbReference>
<evidence type="ECO:0000313" key="1">
    <source>
        <dbReference type="EMBL" id="MDK6696357.1"/>
    </source>
</evidence>
<dbReference type="AlphaFoldDB" id="A0ABD4ZC59"/>
<feature type="non-terminal residue" evidence="1">
    <location>
        <position position="85"/>
    </location>
</feature>